<feature type="chain" id="PRO_5042207592" description="Peptidase A1 domain-containing protein" evidence="7">
    <location>
        <begin position="23"/>
        <end position="327"/>
    </location>
</feature>
<keyword evidence="2" id="KW-0645">Protease</keyword>
<comment type="caution">
    <text evidence="9">The sequence shown here is derived from an EMBL/GenBank/DDBJ whole genome shotgun (WGS) entry which is preliminary data.</text>
</comment>
<evidence type="ECO:0000256" key="3">
    <source>
        <dbReference type="ARBA" id="ARBA00022729"/>
    </source>
</evidence>
<proteinExistence type="inferred from homology"/>
<dbReference type="GO" id="GO:0031505">
    <property type="term" value="P:fungal-type cell wall organization"/>
    <property type="evidence" value="ECO:0007669"/>
    <property type="project" value="TreeGrafter"/>
</dbReference>
<organism evidence="9 10">
    <name type="scientific">Lepraria neglecta</name>
    <dbReference type="NCBI Taxonomy" id="209136"/>
    <lineage>
        <taxon>Eukaryota</taxon>
        <taxon>Fungi</taxon>
        <taxon>Dikarya</taxon>
        <taxon>Ascomycota</taxon>
        <taxon>Pezizomycotina</taxon>
        <taxon>Lecanoromycetes</taxon>
        <taxon>OSLEUM clade</taxon>
        <taxon>Lecanoromycetidae</taxon>
        <taxon>Lecanorales</taxon>
        <taxon>Lecanorineae</taxon>
        <taxon>Stereocaulaceae</taxon>
        <taxon>Lepraria</taxon>
    </lineage>
</organism>
<dbReference type="EMBL" id="JASNWA010000009">
    <property type="protein sequence ID" value="KAK3169778.1"/>
    <property type="molecule type" value="Genomic_DNA"/>
</dbReference>
<dbReference type="Gene3D" id="2.40.70.10">
    <property type="entry name" value="Acid Proteases"/>
    <property type="match status" value="2"/>
</dbReference>
<dbReference type="AlphaFoldDB" id="A0AAD9Z5D0"/>
<keyword evidence="10" id="KW-1185">Reference proteome</keyword>
<evidence type="ECO:0000313" key="9">
    <source>
        <dbReference type="EMBL" id="KAK3169778.1"/>
    </source>
</evidence>
<sequence length="327" mass="34658">MAAIKFTSLPFALTLLPCSSLATAPKVFSLDFFKEQVLALENIKALRRRGVDLSLSSSASVLQSKLDTSYLDNSFESGYFTLDTVGLRGISMDGVQVGVAEKGSAVSNGGPEYTNIVGSLVVFPAAASSSSLLFGGVDTEKHSGSLVNLPISGLPDPSLHDLEVQFTSLTISDSSGTSSLTPPDMVLSACLDSGTTQMLLHNSIVEQIIQYTGAVEGFFPCNLSTRDTILTFGFGGKDGARISVPMSELIMSYVGDTFFADGTEACELGVWGQPASEEVILGDTFLRSACVVYNLDAKRIGFAHAKWDAGSASNFVEIDKENPMPER</sequence>
<keyword evidence="5" id="KW-0378">Hydrolase</keyword>
<evidence type="ECO:0000256" key="7">
    <source>
        <dbReference type="SAM" id="SignalP"/>
    </source>
</evidence>
<evidence type="ECO:0000256" key="1">
    <source>
        <dbReference type="ARBA" id="ARBA00007447"/>
    </source>
</evidence>
<reference evidence="9" key="1">
    <citation type="submission" date="2022-11" db="EMBL/GenBank/DDBJ databases">
        <title>Chromosomal genome sequence assembly and mating type (MAT) locus characterization of the leprose asexual lichenized fungus Lepraria neglecta (Nyl.) Erichsen.</title>
        <authorList>
            <person name="Allen J.L."/>
            <person name="Pfeffer B."/>
        </authorList>
    </citation>
    <scope>NUCLEOTIDE SEQUENCE</scope>
    <source>
        <strain evidence="9">Allen 5258</strain>
    </source>
</reference>
<evidence type="ECO:0000256" key="6">
    <source>
        <dbReference type="ARBA" id="ARBA00023145"/>
    </source>
</evidence>
<dbReference type="GO" id="GO:0004190">
    <property type="term" value="F:aspartic-type endopeptidase activity"/>
    <property type="evidence" value="ECO:0007669"/>
    <property type="project" value="UniProtKB-KW"/>
</dbReference>
<keyword evidence="6" id="KW-0865">Zymogen</keyword>
<dbReference type="PANTHER" id="PTHR47965:SF12">
    <property type="entry name" value="ASPARTIC PROTEINASE 3-RELATED"/>
    <property type="match status" value="1"/>
</dbReference>
<evidence type="ECO:0000256" key="5">
    <source>
        <dbReference type="ARBA" id="ARBA00022801"/>
    </source>
</evidence>
<dbReference type="PROSITE" id="PS51767">
    <property type="entry name" value="PEPTIDASE_A1"/>
    <property type="match status" value="1"/>
</dbReference>
<dbReference type="Pfam" id="PF00026">
    <property type="entry name" value="Asp"/>
    <property type="match status" value="1"/>
</dbReference>
<keyword evidence="3 7" id="KW-0732">Signal</keyword>
<dbReference type="Proteomes" id="UP001276659">
    <property type="component" value="Unassembled WGS sequence"/>
</dbReference>
<evidence type="ECO:0000313" key="10">
    <source>
        <dbReference type="Proteomes" id="UP001276659"/>
    </source>
</evidence>
<dbReference type="InterPro" id="IPR001461">
    <property type="entry name" value="Aspartic_peptidase_A1"/>
</dbReference>
<dbReference type="PRINTS" id="PR00792">
    <property type="entry name" value="PEPSIN"/>
</dbReference>
<protein>
    <recommendedName>
        <fullName evidence="8">Peptidase A1 domain-containing protein</fullName>
    </recommendedName>
</protein>
<keyword evidence="4" id="KW-0064">Aspartyl protease</keyword>
<evidence type="ECO:0000259" key="8">
    <source>
        <dbReference type="PROSITE" id="PS51767"/>
    </source>
</evidence>
<dbReference type="InterPro" id="IPR033121">
    <property type="entry name" value="PEPTIDASE_A1"/>
</dbReference>
<feature type="domain" description="Peptidase A1" evidence="8">
    <location>
        <begin position="1"/>
        <end position="303"/>
    </location>
</feature>
<dbReference type="GO" id="GO:0006508">
    <property type="term" value="P:proteolysis"/>
    <property type="evidence" value="ECO:0007669"/>
    <property type="project" value="UniProtKB-KW"/>
</dbReference>
<comment type="similarity">
    <text evidence="1">Belongs to the peptidase A1 family.</text>
</comment>
<dbReference type="SUPFAM" id="SSF50630">
    <property type="entry name" value="Acid proteases"/>
    <property type="match status" value="1"/>
</dbReference>
<accession>A0AAD9Z5D0</accession>
<gene>
    <name evidence="9" type="ORF">OEA41_009162</name>
</gene>
<dbReference type="GO" id="GO:0009277">
    <property type="term" value="C:fungal-type cell wall"/>
    <property type="evidence" value="ECO:0007669"/>
    <property type="project" value="TreeGrafter"/>
</dbReference>
<name>A0AAD9Z5D0_9LECA</name>
<evidence type="ECO:0000256" key="4">
    <source>
        <dbReference type="ARBA" id="ARBA00022750"/>
    </source>
</evidence>
<dbReference type="GO" id="GO:0005576">
    <property type="term" value="C:extracellular region"/>
    <property type="evidence" value="ECO:0007669"/>
    <property type="project" value="TreeGrafter"/>
</dbReference>
<feature type="signal peptide" evidence="7">
    <location>
        <begin position="1"/>
        <end position="22"/>
    </location>
</feature>
<evidence type="ECO:0000256" key="2">
    <source>
        <dbReference type="ARBA" id="ARBA00022670"/>
    </source>
</evidence>
<dbReference type="PANTHER" id="PTHR47965">
    <property type="entry name" value="ASPARTYL PROTEASE-RELATED"/>
    <property type="match status" value="1"/>
</dbReference>
<dbReference type="InterPro" id="IPR021109">
    <property type="entry name" value="Peptidase_aspartic_dom_sf"/>
</dbReference>